<evidence type="ECO:0000256" key="1">
    <source>
        <dbReference type="SAM" id="MobiDB-lite"/>
    </source>
</evidence>
<keyword evidence="3" id="KW-1185">Reference proteome</keyword>
<dbReference type="KEGG" id="shs:STEHIDRAFT_116792"/>
<feature type="region of interest" description="Disordered" evidence="1">
    <location>
        <begin position="1"/>
        <end position="29"/>
    </location>
</feature>
<reference evidence="3" key="1">
    <citation type="journal article" date="2012" name="Science">
        <title>The Paleozoic origin of enzymatic lignin decomposition reconstructed from 31 fungal genomes.</title>
        <authorList>
            <person name="Floudas D."/>
            <person name="Binder M."/>
            <person name="Riley R."/>
            <person name="Barry K."/>
            <person name="Blanchette R.A."/>
            <person name="Henrissat B."/>
            <person name="Martinez A.T."/>
            <person name="Otillar R."/>
            <person name="Spatafora J.W."/>
            <person name="Yadav J.S."/>
            <person name="Aerts A."/>
            <person name="Benoit I."/>
            <person name="Boyd A."/>
            <person name="Carlson A."/>
            <person name="Copeland A."/>
            <person name="Coutinho P.M."/>
            <person name="de Vries R.P."/>
            <person name="Ferreira P."/>
            <person name="Findley K."/>
            <person name="Foster B."/>
            <person name="Gaskell J."/>
            <person name="Glotzer D."/>
            <person name="Gorecki P."/>
            <person name="Heitman J."/>
            <person name="Hesse C."/>
            <person name="Hori C."/>
            <person name="Igarashi K."/>
            <person name="Jurgens J.A."/>
            <person name="Kallen N."/>
            <person name="Kersten P."/>
            <person name="Kohler A."/>
            <person name="Kuees U."/>
            <person name="Kumar T.K.A."/>
            <person name="Kuo A."/>
            <person name="LaButti K."/>
            <person name="Larrondo L.F."/>
            <person name="Lindquist E."/>
            <person name="Ling A."/>
            <person name="Lombard V."/>
            <person name="Lucas S."/>
            <person name="Lundell T."/>
            <person name="Martin R."/>
            <person name="McLaughlin D.J."/>
            <person name="Morgenstern I."/>
            <person name="Morin E."/>
            <person name="Murat C."/>
            <person name="Nagy L.G."/>
            <person name="Nolan M."/>
            <person name="Ohm R.A."/>
            <person name="Patyshakuliyeva A."/>
            <person name="Rokas A."/>
            <person name="Ruiz-Duenas F.J."/>
            <person name="Sabat G."/>
            <person name="Salamov A."/>
            <person name="Samejima M."/>
            <person name="Schmutz J."/>
            <person name="Slot J.C."/>
            <person name="St John F."/>
            <person name="Stenlid J."/>
            <person name="Sun H."/>
            <person name="Sun S."/>
            <person name="Syed K."/>
            <person name="Tsang A."/>
            <person name="Wiebenga A."/>
            <person name="Young D."/>
            <person name="Pisabarro A."/>
            <person name="Eastwood D.C."/>
            <person name="Martin F."/>
            <person name="Cullen D."/>
            <person name="Grigoriev I.V."/>
            <person name="Hibbett D.S."/>
        </authorList>
    </citation>
    <scope>NUCLEOTIDE SEQUENCE [LARGE SCALE GENOMIC DNA]</scope>
    <source>
        <strain evidence="3">FP-91666</strain>
    </source>
</reference>
<name>R7RVL7_STEHR</name>
<proteinExistence type="predicted"/>
<evidence type="ECO:0000313" key="2">
    <source>
        <dbReference type="EMBL" id="EIM79109.1"/>
    </source>
</evidence>
<feature type="region of interest" description="Disordered" evidence="1">
    <location>
        <begin position="73"/>
        <end position="100"/>
    </location>
</feature>
<feature type="compositionally biased region" description="Low complexity" evidence="1">
    <location>
        <begin position="78"/>
        <end position="98"/>
    </location>
</feature>
<gene>
    <name evidence="2" type="ORF">STEHIDRAFT_116792</name>
</gene>
<organism evidence="2 3">
    <name type="scientific">Stereum hirsutum (strain FP-91666)</name>
    <name type="common">White-rot fungus</name>
    <dbReference type="NCBI Taxonomy" id="721885"/>
    <lineage>
        <taxon>Eukaryota</taxon>
        <taxon>Fungi</taxon>
        <taxon>Dikarya</taxon>
        <taxon>Basidiomycota</taxon>
        <taxon>Agaricomycotina</taxon>
        <taxon>Agaricomycetes</taxon>
        <taxon>Russulales</taxon>
        <taxon>Stereaceae</taxon>
        <taxon>Stereum</taxon>
    </lineage>
</organism>
<dbReference type="OrthoDB" id="3252992at2759"/>
<dbReference type="RefSeq" id="XP_007311792.1">
    <property type="nucleotide sequence ID" value="XM_007311730.1"/>
</dbReference>
<protein>
    <submittedName>
        <fullName evidence="2">Uncharacterized protein</fullName>
    </submittedName>
</protein>
<evidence type="ECO:0000313" key="3">
    <source>
        <dbReference type="Proteomes" id="UP000053927"/>
    </source>
</evidence>
<feature type="region of interest" description="Disordered" evidence="1">
    <location>
        <begin position="263"/>
        <end position="291"/>
    </location>
</feature>
<accession>R7RVL7</accession>
<dbReference type="AlphaFoldDB" id="R7RVL7"/>
<dbReference type="GeneID" id="18795986"/>
<dbReference type="EMBL" id="JH687411">
    <property type="protein sequence ID" value="EIM79109.1"/>
    <property type="molecule type" value="Genomic_DNA"/>
</dbReference>
<dbReference type="Proteomes" id="UP000053927">
    <property type="component" value="Unassembled WGS sequence"/>
</dbReference>
<feature type="compositionally biased region" description="Polar residues" evidence="1">
    <location>
        <begin position="274"/>
        <end position="286"/>
    </location>
</feature>
<dbReference type="PROSITE" id="PS51257">
    <property type="entry name" value="PROKAR_LIPOPROTEIN"/>
    <property type="match status" value="1"/>
</dbReference>
<sequence length="424" mass="46773">MVLPLRGLGTRRSVSPCGDVQGVHGPSQSTSTLACLSTSLTENFTTESTSRCSAVTLGGGDVIRTNRDSEPVVTRSFPLSPKSDYSPSSSTHLEVSSSEDTYYRQHVQKTVRRQTEVCRHHLARPPFKLREVDINAVLAYTSARLVPEAQSVTLPNCLFTSPKVRRYEEIDSDGDPHSVTLGRSHPRKVRRVERHTDIRRSTRQLISKLKQQHVCAVHLRENNEPGLCFVSPSGIHIHLEDDHLTIWASALLADEDCTISVPPKSTGLMDTPGSVRSATHSRSTGLLDTPFGGRPSDPSAFYAMQTEYNLPPRIRSTEDALNIPLTSTPSTPVKAKTAFVFTSPDITPNDNVRRLLADFAQHRGIDIQSELPVIEDQGLGPQSILAWSKKTLSRLTGISEELVVELQAFCGEWIDGLQRKRGLL</sequence>